<dbReference type="PANTHER" id="PTHR21708:SF30">
    <property type="entry name" value="2-DEHYDROPANTOATE 2-REDUCTASE-RELATED"/>
    <property type="match status" value="1"/>
</dbReference>
<dbReference type="Gene3D" id="1.10.1040.10">
    <property type="entry name" value="N-(1-d-carboxylethyl)-l-norvaline Dehydrogenase, domain 2"/>
    <property type="match status" value="1"/>
</dbReference>
<dbReference type="PANTHER" id="PTHR21708">
    <property type="entry name" value="PROBABLE 2-DEHYDROPANTOATE 2-REDUCTASE"/>
    <property type="match status" value="1"/>
</dbReference>
<keyword evidence="3" id="KW-1185">Reference proteome</keyword>
<dbReference type="InterPro" id="IPR051402">
    <property type="entry name" value="KPR-Related"/>
</dbReference>
<dbReference type="InterPro" id="IPR013328">
    <property type="entry name" value="6PGD_dom2"/>
</dbReference>
<evidence type="ECO:0000259" key="1">
    <source>
        <dbReference type="Pfam" id="PF08546"/>
    </source>
</evidence>
<dbReference type="InterPro" id="IPR008927">
    <property type="entry name" value="6-PGluconate_DH-like_C_sf"/>
</dbReference>
<evidence type="ECO:0000313" key="3">
    <source>
        <dbReference type="Proteomes" id="UP000070121"/>
    </source>
</evidence>
<dbReference type="Pfam" id="PF08546">
    <property type="entry name" value="ApbA_C"/>
    <property type="match status" value="1"/>
</dbReference>
<organism evidence="2 3">
    <name type="scientific">Colletotrichum salicis</name>
    <dbReference type="NCBI Taxonomy" id="1209931"/>
    <lineage>
        <taxon>Eukaryota</taxon>
        <taxon>Fungi</taxon>
        <taxon>Dikarya</taxon>
        <taxon>Ascomycota</taxon>
        <taxon>Pezizomycotina</taxon>
        <taxon>Sordariomycetes</taxon>
        <taxon>Hypocreomycetidae</taxon>
        <taxon>Glomerellales</taxon>
        <taxon>Glomerellaceae</taxon>
        <taxon>Colletotrichum</taxon>
        <taxon>Colletotrichum acutatum species complex</taxon>
    </lineage>
</organism>
<evidence type="ECO:0000313" key="2">
    <source>
        <dbReference type="EMBL" id="KXH66995.1"/>
    </source>
</evidence>
<comment type="caution">
    <text evidence="2">The sequence shown here is derived from an EMBL/GenBank/DDBJ whole genome shotgun (WGS) entry which is preliminary data.</text>
</comment>
<dbReference type="InterPro" id="IPR013752">
    <property type="entry name" value="KPA_reductase"/>
</dbReference>
<reference evidence="2 3" key="1">
    <citation type="submission" date="2014-02" db="EMBL/GenBank/DDBJ databases">
        <title>The genome sequence of Colletotrichum salicis CBS 607.94.</title>
        <authorList>
            <person name="Baroncelli R."/>
            <person name="Thon M.R."/>
        </authorList>
    </citation>
    <scope>NUCLEOTIDE SEQUENCE [LARGE SCALE GENOMIC DNA]</scope>
    <source>
        <strain evidence="2 3">CBS 607.94</strain>
    </source>
</reference>
<proteinExistence type="predicted"/>
<dbReference type="GO" id="GO:0005737">
    <property type="term" value="C:cytoplasm"/>
    <property type="evidence" value="ECO:0007669"/>
    <property type="project" value="TreeGrafter"/>
</dbReference>
<sequence length="178" mass="19894">MLHNDPDILQLAYWPNPKFTDEDQSNACSTFAQMYNNGGAKCSVQKDISWFRWRKLIWNASFNTVCAITGFDSGAIQDAGGLDILVRPAMRDVVAVAQAAGHVFPDEIPDNIVEFTPKEARLKPSMQIDAVRQKLMEIEVILGNPIRTAKKLGVPVPTLVYLYALLQTKQWAFLNLGK</sequence>
<dbReference type="AlphaFoldDB" id="A0A135V2V0"/>
<name>A0A135V2V0_9PEZI</name>
<dbReference type="EMBL" id="JFFI01000562">
    <property type="protein sequence ID" value="KXH66995.1"/>
    <property type="molecule type" value="Genomic_DNA"/>
</dbReference>
<dbReference type="FunFam" id="1.10.1040.10:FF:000017">
    <property type="entry name" value="2-dehydropantoate 2-reductase"/>
    <property type="match status" value="1"/>
</dbReference>
<protein>
    <recommendedName>
        <fullName evidence="1">Ketopantoate reductase C-terminal domain-containing protein</fullName>
    </recommendedName>
</protein>
<dbReference type="Proteomes" id="UP000070121">
    <property type="component" value="Unassembled WGS sequence"/>
</dbReference>
<feature type="domain" description="Ketopantoate reductase C-terminal" evidence="1">
    <location>
        <begin position="48"/>
        <end position="170"/>
    </location>
</feature>
<gene>
    <name evidence="2" type="ORF">CSAL01_07700</name>
</gene>
<accession>A0A135V2V0</accession>
<dbReference type="SUPFAM" id="SSF48179">
    <property type="entry name" value="6-phosphogluconate dehydrogenase C-terminal domain-like"/>
    <property type="match status" value="1"/>
</dbReference>
<dbReference type="OrthoDB" id="3609at2759"/>